<dbReference type="STRING" id="796606.BMMGA3_14590"/>
<reference evidence="1 2" key="1">
    <citation type="journal article" date="2015" name="BMC Genomics">
        <title>Transcriptome analysis of thermophilic methylotrophic Bacillus methanolicus MGA3 using RNA-sequencing provides detailed insights into its previously uncharted transcriptional landscape.</title>
        <authorList>
            <person name="Irla M."/>
            <person name="Neshat A."/>
            <person name="Brautaset T."/>
            <person name="Ruckert C."/>
            <person name="Kalinowski J."/>
            <person name="Wendisch V.F."/>
        </authorList>
    </citation>
    <scope>NUCLEOTIDE SEQUENCE [LARGE SCALE GENOMIC DNA]</scope>
    <source>
        <strain evidence="2">MGA3 / ATCC 53907</strain>
    </source>
</reference>
<name>I3DUB7_BACMM</name>
<keyword evidence="2" id="KW-1185">Reference proteome</keyword>
<sequence length="46" mass="5320">MAPARKEKTDKSLVQEIGKELSFDLGLDLLFFLLRGVWLGIRRVFL</sequence>
<dbReference type="EMBL" id="CP007739">
    <property type="protein sequence ID" value="AIE61276.1"/>
    <property type="molecule type" value="Genomic_DNA"/>
</dbReference>
<organism evidence="1 2">
    <name type="scientific">Bacillus methanolicus (strain MGA3 / ATCC 53907)</name>
    <dbReference type="NCBI Taxonomy" id="796606"/>
    <lineage>
        <taxon>Bacteria</taxon>
        <taxon>Bacillati</taxon>
        <taxon>Bacillota</taxon>
        <taxon>Bacilli</taxon>
        <taxon>Bacillales</taxon>
        <taxon>Bacillaceae</taxon>
        <taxon>Bacillus</taxon>
    </lineage>
</organism>
<evidence type="ECO:0000313" key="1">
    <source>
        <dbReference type="EMBL" id="AIE61276.1"/>
    </source>
</evidence>
<accession>I3DUB7</accession>
<gene>
    <name evidence="1" type="ORF">BMMGA3_14590</name>
</gene>
<proteinExistence type="predicted"/>
<dbReference type="Proteomes" id="UP000027602">
    <property type="component" value="Chromosome"/>
</dbReference>
<dbReference type="HOGENOM" id="CLU_3180230_0_0_9"/>
<protein>
    <submittedName>
        <fullName evidence="1">Uncharacterized protein</fullName>
    </submittedName>
</protein>
<dbReference type="RefSeq" id="WP_003349442.1">
    <property type="nucleotide sequence ID" value="NZ_ADWW01000005.1"/>
</dbReference>
<dbReference type="AlphaFoldDB" id="I3DUB7"/>
<dbReference type="KEGG" id="bmet:BMMGA3_14590"/>
<evidence type="ECO:0000313" key="2">
    <source>
        <dbReference type="Proteomes" id="UP000027602"/>
    </source>
</evidence>